<evidence type="ECO:0000313" key="2">
    <source>
        <dbReference type="EMBL" id="GAA0729638.1"/>
    </source>
</evidence>
<name>A0ABN1J5R5_9CLOT</name>
<dbReference type="Proteomes" id="UP001500339">
    <property type="component" value="Unassembled WGS sequence"/>
</dbReference>
<protein>
    <recommendedName>
        <fullName evidence="4">Bacteriocin immunity protein</fullName>
    </recommendedName>
</protein>
<gene>
    <name evidence="2" type="ORF">GCM10008905_29900</name>
</gene>
<keyword evidence="1" id="KW-0812">Transmembrane</keyword>
<keyword evidence="1" id="KW-0472">Membrane</keyword>
<evidence type="ECO:0000313" key="3">
    <source>
        <dbReference type="Proteomes" id="UP001500339"/>
    </source>
</evidence>
<accession>A0ABN1J5R5</accession>
<evidence type="ECO:0000256" key="1">
    <source>
        <dbReference type="SAM" id="Phobius"/>
    </source>
</evidence>
<sequence length="61" mass="7312">MKNEVLERKVMFTLILFSIISALLTLNKVYFLSTLAQYLYYFIYIFITSLSLFILSKKYKI</sequence>
<proteinExistence type="predicted"/>
<comment type="caution">
    <text evidence="2">The sequence shown here is derived from an EMBL/GenBank/DDBJ whole genome shotgun (WGS) entry which is preliminary data.</text>
</comment>
<organism evidence="2 3">
    <name type="scientific">Clostridium malenominatum</name>
    <dbReference type="NCBI Taxonomy" id="1539"/>
    <lineage>
        <taxon>Bacteria</taxon>
        <taxon>Bacillati</taxon>
        <taxon>Bacillota</taxon>
        <taxon>Clostridia</taxon>
        <taxon>Eubacteriales</taxon>
        <taxon>Clostridiaceae</taxon>
        <taxon>Clostridium</taxon>
    </lineage>
</organism>
<keyword evidence="3" id="KW-1185">Reference proteome</keyword>
<dbReference type="EMBL" id="BAAACF010000006">
    <property type="protein sequence ID" value="GAA0729638.1"/>
    <property type="molecule type" value="Genomic_DNA"/>
</dbReference>
<evidence type="ECO:0008006" key="4">
    <source>
        <dbReference type="Google" id="ProtNLM"/>
    </source>
</evidence>
<keyword evidence="1" id="KW-1133">Transmembrane helix</keyword>
<reference evidence="2 3" key="1">
    <citation type="journal article" date="2019" name="Int. J. Syst. Evol. Microbiol.">
        <title>The Global Catalogue of Microorganisms (GCM) 10K type strain sequencing project: providing services to taxonomists for standard genome sequencing and annotation.</title>
        <authorList>
            <consortium name="The Broad Institute Genomics Platform"/>
            <consortium name="The Broad Institute Genome Sequencing Center for Infectious Disease"/>
            <person name="Wu L."/>
            <person name="Ma J."/>
        </authorList>
    </citation>
    <scope>NUCLEOTIDE SEQUENCE [LARGE SCALE GENOMIC DNA]</scope>
    <source>
        <strain evidence="2 3">JCM 1405</strain>
    </source>
</reference>
<feature type="transmembrane region" description="Helical" evidence="1">
    <location>
        <begin position="12"/>
        <end position="32"/>
    </location>
</feature>
<feature type="transmembrane region" description="Helical" evidence="1">
    <location>
        <begin position="38"/>
        <end position="55"/>
    </location>
</feature>